<dbReference type="EMBL" id="JACHMH010000001">
    <property type="protein sequence ID" value="MBB4674573.1"/>
    <property type="molecule type" value="Genomic_DNA"/>
</dbReference>
<comment type="similarity">
    <text evidence="1">Belongs to the enoyl-CoA hydratase/isomerase family.</text>
</comment>
<dbReference type="Pfam" id="PF01575">
    <property type="entry name" value="MaoC_dehydratas"/>
    <property type="match status" value="1"/>
</dbReference>
<dbReference type="GO" id="GO:0004300">
    <property type="term" value="F:enoyl-CoA hydratase activity"/>
    <property type="evidence" value="ECO:0007669"/>
    <property type="project" value="TreeGrafter"/>
</dbReference>
<evidence type="ECO:0000259" key="2">
    <source>
        <dbReference type="Pfam" id="PF01575"/>
    </source>
</evidence>
<dbReference type="InterPro" id="IPR054357">
    <property type="entry name" value="MFE-2_N"/>
</dbReference>
<evidence type="ECO:0000313" key="4">
    <source>
        <dbReference type="EMBL" id="MBB4674573.1"/>
    </source>
</evidence>
<feature type="domain" description="MaoC-like" evidence="2">
    <location>
        <begin position="160"/>
        <end position="274"/>
    </location>
</feature>
<dbReference type="AlphaFoldDB" id="A0A7W7FRP1"/>
<evidence type="ECO:0000256" key="1">
    <source>
        <dbReference type="ARBA" id="ARBA00005254"/>
    </source>
</evidence>
<dbReference type="PANTHER" id="PTHR13078:SF56">
    <property type="entry name" value="PEROXISOMAL MULTIFUNCTIONAL ENZYME TYPE 2"/>
    <property type="match status" value="1"/>
</dbReference>
<comment type="caution">
    <text evidence="4">The sequence shown here is derived from an EMBL/GenBank/DDBJ whole genome shotgun (WGS) entry which is preliminary data.</text>
</comment>
<gene>
    <name evidence="4" type="ORF">HNR67_000691</name>
</gene>
<reference evidence="4 5" key="1">
    <citation type="submission" date="2020-08" db="EMBL/GenBank/DDBJ databases">
        <title>Sequencing the genomes of 1000 actinobacteria strains.</title>
        <authorList>
            <person name="Klenk H.-P."/>
        </authorList>
    </citation>
    <scope>NUCLEOTIDE SEQUENCE [LARGE SCALE GENOMIC DNA]</scope>
    <source>
        <strain evidence="4 5">DSM 44230</strain>
    </source>
</reference>
<name>A0A7W7FRP1_9PSEU</name>
<organism evidence="4 5">
    <name type="scientific">Crossiella cryophila</name>
    <dbReference type="NCBI Taxonomy" id="43355"/>
    <lineage>
        <taxon>Bacteria</taxon>
        <taxon>Bacillati</taxon>
        <taxon>Actinomycetota</taxon>
        <taxon>Actinomycetes</taxon>
        <taxon>Pseudonocardiales</taxon>
        <taxon>Pseudonocardiaceae</taxon>
        <taxon>Crossiella</taxon>
    </lineage>
</organism>
<dbReference type="GO" id="GO:0044594">
    <property type="term" value="F:17-beta-hydroxysteroid dehydrogenase (NAD+) activity"/>
    <property type="evidence" value="ECO:0007669"/>
    <property type="project" value="TreeGrafter"/>
</dbReference>
<protein>
    <submittedName>
        <fullName evidence="4">Acyl dehydratase</fullName>
    </submittedName>
</protein>
<proteinExistence type="inferred from homology"/>
<keyword evidence="5" id="KW-1185">Reference proteome</keyword>
<evidence type="ECO:0000313" key="5">
    <source>
        <dbReference type="Proteomes" id="UP000533598"/>
    </source>
</evidence>
<dbReference type="PANTHER" id="PTHR13078">
    <property type="entry name" value="PEROXISOMAL MULTIFUNCTIONAL ENZYME TYPE 2-RELATED"/>
    <property type="match status" value="1"/>
</dbReference>
<dbReference type="Pfam" id="PF22622">
    <property type="entry name" value="MFE-2_hydrat-2_N"/>
    <property type="match status" value="1"/>
</dbReference>
<dbReference type="Gene3D" id="3.10.129.10">
    <property type="entry name" value="Hotdog Thioesterase"/>
    <property type="match status" value="1"/>
</dbReference>
<dbReference type="Proteomes" id="UP000533598">
    <property type="component" value="Unassembled WGS sequence"/>
</dbReference>
<feature type="domain" description="Peroxisomal multifunctional enzyme type 2-like N-terminal" evidence="3">
    <location>
        <begin position="19"/>
        <end position="144"/>
    </location>
</feature>
<dbReference type="InterPro" id="IPR029069">
    <property type="entry name" value="HotDog_dom_sf"/>
</dbReference>
<accession>A0A7W7FRP1</accession>
<dbReference type="InterPro" id="IPR002539">
    <property type="entry name" value="MaoC-like_dom"/>
</dbReference>
<sequence>MPIDLSAVGRTVGPWEQSWTPEEALLYALGVGAGAEDPLAELAYTTENTAEVDQQVLPTFGVVLAQFSGPGVDFGDFDPALLVHAEQELVLHRPLPAEGRMSLRRTVTDVFDKGKGALVVAKTEGSTINGEPLLSTMSSVFVRGQGGFGGERGPSVDWAPPEREPDAVLTFQTTPSQALLYRLGGRDHNPLHSDPAFAGRGGFPRPILHGLCTYGITARLLIGHFCGGEVDRVRRIYGRFTAPVLPGQELIVHAWAEGNEAAFRTETKEGGVTLDRGAFTFA</sequence>
<dbReference type="RefSeq" id="WP_185000675.1">
    <property type="nucleotide sequence ID" value="NZ_BAAAUI010000003.1"/>
</dbReference>
<evidence type="ECO:0000259" key="3">
    <source>
        <dbReference type="Pfam" id="PF22622"/>
    </source>
</evidence>
<dbReference type="SUPFAM" id="SSF54637">
    <property type="entry name" value="Thioesterase/thiol ester dehydrase-isomerase"/>
    <property type="match status" value="2"/>
</dbReference>
<dbReference type="GO" id="GO:0003857">
    <property type="term" value="F:(3S)-3-hydroxyacyl-CoA dehydrogenase (NAD+) activity"/>
    <property type="evidence" value="ECO:0007669"/>
    <property type="project" value="TreeGrafter"/>
</dbReference>
<dbReference type="CDD" id="cd03448">
    <property type="entry name" value="HDE_HSD"/>
    <property type="match status" value="1"/>
</dbReference>
<dbReference type="GO" id="GO:0006635">
    <property type="term" value="P:fatty acid beta-oxidation"/>
    <property type="evidence" value="ECO:0007669"/>
    <property type="project" value="TreeGrafter"/>
</dbReference>